<comment type="caution">
    <text evidence="5">The sequence shown here is derived from an EMBL/GenBank/DDBJ whole genome shotgun (WGS) entry which is preliminary data.</text>
</comment>
<dbReference type="EMBL" id="JAFKGL010000029">
    <property type="protein sequence ID" value="MBN9413604.1"/>
    <property type="molecule type" value="Genomic_DNA"/>
</dbReference>
<accession>A0A8J7PTJ9</accession>
<keyword evidence="1" id="KW-0343">GTPase activation</keyword>
<dbReference type="PANTHER" id="PTHR24113">
    <property type="entry name" value="RAN GTPASE-ACTIVATING PROTEIN 1"/>
    <property type="match status" value="1"/>
</dbReference>
<protein>
    <submittedName>
        <fullName evidence="5">Uncharacterized protein</fullName>
    </submittedName>
</protein>
<keyword evidence="2" id="KW-0433">Leucine-rich repeat</keyword>
<dbReference type="AlphaFoldDB" id="A0A8J7PTJ9"/>
<evidence type="ECO:0000256" key="3">
    <source>
        <dbReference type="ARBA" id="ARBA00022737"/>
    </source>
</evidence>
<dbReference type="Gene3D" id="3.80.10.10">
    <property type="entry name" value="Ribonuclease Inhibitor"/>
    <property type="match status" value="1"/>
</dbReference>
<evidence type="ECO:0000313" key="5">
    <source>
        <dbReference type="EMBL" id="MBN9413604.1"/>
    </source>
</evidence>
<keyword evidence="3" id="KW-0677">Repeat</keyword>
<dbReference type="InterPro" id="IPR032675">
    <property type="entry name" value="LRR_dom_sf"/>
</dbReference>
<reference evidence="5" key="1">
    <citation type="submission" date="2021-02" db="EMBL/GenBank/DDBJ databases">
        <title>Thiocyanate and organic carbon inputs drive convergent selection for specific autotrophic Afipia and Thiobacillus strains within complex microbiomes.</title>
        <authorList>
            <person name="Huddy R.J."/>
            <person name="Sachdeva R."/>
            <person name="Kadzinga F."/>
            <person name="Kantor R.S."/>
            <person name="Harrison S.T.L."/>
            <person name="Banfield J.F."/>
        </authorList>
    </citation>
    <scope>NUCLEOTIDE SEQUENCE</scope>
    <source>
        <strain evidence="5">SCN18_10_11_15_R4_P_38_20</strain>
    </source>
</reference>
<dbReference type="GO" id="GO:0031267">
    <property type="term" value="F:small GTPase binding"/>
    <property type="evidence" value="ECO:0007669"/>
    <property type="project" value="TreeGrafter"/>
</dbReference>
<dbReference type="InterPro" id="IPR027038">
    <property type="entry name" value="RanGap"/>
</dbReference>
<dbReference type="GO" id="GO:0005096">
    <property type="term" value="F:GTPase activator activity"/>
    <property type="evidence" value="ECO:0007669"/>
    <property type="project" value="UniProtKB-KW"/>
</dbReference>
<evidence type="ECO:0000256" key="1">
    <source>
        <dbReference type="ARBA" id="ARBA00022468"/>
    </source>
</evidence>
<dbReference type="GO" id="GO:0048471">
    <property type="term" value="C:perinuclear region of cytoplasm"/>
    <property type="evidence" value="ECO:0007669"/>
    <property type="project" value="TreeGrafter"/>
</dbReference>
<name>A0A8J7PTJ9_9PROT</name>
<organism evidence="5 6">
    <name type="scientific">Candidatus Paracaedimonas acanthamoebae</name>
    <dbReference type="NCBI Taxonomy" id="244581"/>
    <lineage>
        <taxon>Bacteria</taxon>
        <taxon>Pseudomonadati</taxon>
        <taxon>Pseudomonadota</taxon>
        <taxon>Alphaproteobacteria</taxon>
        <taxon>Holosporales</taxon>
        <taxon>Caedimonadaceae</taxon>
        <taxon>Candidatus Paracaedimonas</taxon>
    </lineage>
</organism>
<keyword evidence="4" id="KW-1133">Transmembrane helix</keyword>
<proteinExistence type="predicted"/>
<dbReference type="SUPFAM" id="SSF52047">
    <property type="entry name" value="RNI-like"/>
    <property type="match status" value="1"/>
</dbReference>
<dbReference type="PANTHER" id="PTHR24113:SF12">
    <property type="entry name" value="RAN GTPASE-ACTIVATING PROTEIN 1"/>
    <property type="match status" value="1"/>
</dbReference>
<keyword evidence="4" id="KW-0472">Membrane</keyword>
<dbReference type="GO" id="GO:0006913">
    <property type="term" value="P:nucleocytoplasmic transport"/>
    <property type="evidence" value="ECO:0007669"/>
    <property type="project" value="TreeGrafter"/>
</dbReference>
<evidence type="ECO:0000313" key="6">
    <source>
        <dbReference type="Proteomes" id="UP000664414"/>
    </source>
</evidence>
<keyword evidence="4" id="KW-0812">Transmembrane</keyword>
<dbReference type="Proteomes" id="UP000664414">
    <property type="component" value="Unassembled WGS sequence"/>
</dbReference>
<dbReference type="GO" id="GO:0005829">
    <property type="term" value="C:cytosol"/>
    <property type="evidence" value="ECO:0007669"/>
    <property type="project" value="TreeGrafter"/>
</dbReference>
<evidence type="ECO:0000256" key="2">
    <source>
        <dbReference type="ARBA" id="ARBA00022614"/>
    </source>
</evidence>
<feature type="transmembrane region" description="Helical" evidence="4">
    <location>
        <begin position="12"/>
        <end position="29"/>
    </location>
</feature>
<evidence type="ECO:0000256" key="4">
    <source>
        <dbReference type="SAM" id="Phobius"/>
    </source>
</evidence>
<gene>
    <name evidence="5" type="ORF">J0H12_06760</name>
</gene>
<sequence>MYSIICQKLLKFFCYLFSCLILFNLHLYGSARSDDEQKRVISSYLIEQGDSTSTRPINLHELHSPVIIDDHSHLRFGSEDYKIPTIDNNDRKLHYLLGSINQTVYRKTSIGNINFLILALDATVLESTGLTLKIKRISHPIYFDRTTRQLTLNAGEYAVFLSASGNKNKRDREEISALSENAPFAVKDSQQNTHHVYFHPFNISINGNARKTMARKFSEVRGLENNYDSEVHAVFALITSPTLISSFFLKIKNNYDNIISIGLRYYSFLDMCSRCQEFLVDNQAILKPLFMGALNRVFNTNKSLTSTPFIVVAHSNRIYGKNEYKSKYQDITTYTKVRGYQYAVSGPQVGEFVDDSLLKYGGDLIPSSEGPNQLIAVIDEPDLGDQDQEGIVRHTFTHLKEAKFSDYGLTHQQGSALAAKLTRANSLKIKKANFSKNYFGIELPDFADDPITITSGTEISDIFDYLASCINLEELHFSKVHLSAFNPFNSLCESLPKLLQLRILDVSECSIDHESFPLLASAISNLQTLQVLNLSKNFIYFEGLEILIDLLPKLTNLRTLGLAYAALCHRDGRERVGDPFIESLVYDSNVFLNLAKSIKIHPTITSLDISHYKEQIKENDLNKFRANANRINLIITALREKYKNP</sequence>